<dbReference type="AlphaFoldDB" id="A0A1N7NE17"/>
<organism evidence="2 3">
    <name type="scientific">Insolitispirillum peregrinum</name>
    <dbReference type="NCBI Taxonomy" id="80876"/>
    <lineage>
        <taxon>Bacteria</taxon>
        <taxon>Pseudomonadati</taxon>
        <taxon>Pseudomonadota</taxon>
        <taxon>Alphaproteobacteria</taxon>
        <taxon>Rhodospirillales</taxon>
        <taxon>Novispirillaceae</taxon>
        <taxon>Insolitispirillum</taxon>
    </lineage>
</organism>
<keyword evidence="3" id="KW-1185">Reference proteome</keyword>
<dbReference type="Gene3D" id="3.40.190.150">
    <property type="entry name" value="Bordetella uptake gene, domain 1"/>
    <property type="match status" value="1"/>
</dbReference>
<evidence type="ECO:0000313" key="3">
    <source>
        <dbReference type="Proteomes" id="UP000185678"/>
    </source>
</evidence>
<dbReference type="SUPFAM" id="SSF53850">
    <property type="entry name" value="Periplasmic binding protein-like II"/>
    <property type="match status" value="1"/>
</dbReference>
<evidence type="ECO:0000256" key="1">
    <source>
        <dbReference type="ARBA" id="ARBA00006987"/>
    </source>
</evidence>
<proteinExistence type="inferred from homology"/>
<dbReference type="Pfam" id="PF03401">
    <property type="entry name" value="TctC"/>
    <property type="match status" value="1"/>
</dbReference>
<dbReference type="PANTHER" id="PTHR42928:SF3">
    <property type="entry name" value="UPF0065 PROTEIN YFLP"/>
    <property type="match status" value="1"/>
</dbReference>
<dbReference type="CDD" id="cd07012">
    <property type="entry name" value="PBP2_Bug_TTT"/>
    <property type="match status" value="1"/>
</dbReference>
<comment type="similarity">
    <text evidence="1">Belongs to the UPF0065 (bug) family.</text>
</comment>
<name>A0A1N7NE17_9PROT</name>
<dbReference type="RefSeq" id="WP_084194849.1">
    <property type="nucleotide sequence ID" value="NZ_FTOA01000005.1"/>
</dbReference>
<dbReference type="PANTHER" id="PTHR42928">
    <property type="entry name" value="TRICARBOXYLATE-BINDING PROTEIN"/>
    <property type="match status" value="1"/>
</dbReference>
<accession>A0A1N7NE17</accession>
<protein>
    <submittedName>
        <fullName evidence="2">Putative tricarboxylic transport membrane protein</fullName>
    </submittedName>
</protein>
<dbReference type="Gene3D" id="3.40.190.10">
    <property type="entry name" value="Periplasmic binding protein-like II"/>
    <property type="match status" value="1"/>
</dbReference>
<evidence type="ECO:0000313" key="2">
    <source>
        <dbReference type="EMBL" id="SIS96560.1"/>
    </source>
</evidence>
<dbReference type="InterPro" id="IPR005064">
    <property type="entry name" value="BUG"/>
</dbReference>
<dbReference type="EMBL" id="FTOA01000005">
    <property type="protein sequence ID" value="SIS96560.1"/>
    <property type="molecule type" value="Genomic_DNA"/>
</dbReference>
<dbReference type="Proteomes" id="UP000185678">
    <property type="component" value="Unassembled WGS sequence"/>
</dbReference>
<dbReference type="PIRSF" id="PIRSF017082">
    <property type="entry name" value="YflP"/>
    <property type="match status" value="1"/>
</dbReference>
<dbReference type="STRING" id="80876.SAMN05421779_10555"/>
<gene>
    <name evidence="2" type="ORF">SAMN05421779_10555</name>
</gene>
<sequence>MRSYARILSTFALSTLGALSIVLPTTSMLSTSVWAGQPEKPECVAPAKPGGGFDLTCRIALTTFDVTKTLTNPMRVTYLPGGVGAVAYNQFNSVRTSDGNAIVAFSTGSILNIAEGKWGEWTEKDARWVATAGTDYGAIVVRGDSPYKTFQDLMDAWKKNPSSIVVGAGGSVGGQDWMKVALLFRKAGLDPRKMRYVAFEGGGDAMANLLGGSIQVMPGDVGEMRSHLETGEMRVLAVLSPERLPAPFGSIPTAKEQGYDVEWGIVRGFYMGKHVSDEAYNTYVEAFRKIFATPEFRRIQEEQGLFPLEKSGDELTAYIHDQTAQMRALAKDAGLIQ</sequence>
<dbReference type="InterPro" id="IPR042100">
    <property type="entry name" value="Bug_dom1"/>
</dbReference>
<reference evidence="2 3" key="1">
    <citation type="submission" date="2017-01" db="EMBL/GenBank/DDBJ databases">
        <authorList>
            <person name="Mah S.A."/>
            <person name="Swanson W.J."/>
            <person name="Moy G.W."/>
            <person name="Vacquier V.D."/>
        </authorList>
    </citation>
    <scope>NUCLEOTIDE SEQUENCE [LARGE SCALE GENOMIC DNA]</scope>
    <source>
        <strain evidence="2 3">DSM 11589</strain>
    </source>
</reference>